<dbReference type="EMBL" id="JXJN01008786">
    <property type="status" value="NOT_ANNOTATED_CDS"/>
    <property type="molecule type" value="Genomic_DNA"/>
</dbReference>
<dbReference type="GO" id="GO:0017119">
    <property type="term" value="C:Golgi transport complex"/>
    <property type="evidence" value="ECO:0007669"/>
    <property type="project" value="TreeGrafter"/>
</dbReference>
<evidence type="ECO:0000259" key="2">
    <source>
        <dbReference type="Pfam" id="PF12022"/>
    </source>
</evidence>
<dbReference type="InterPro" id="IPR024603">
    <property type="entry name" value="COG_complex_COG2_C"/>
</dbReference>
<dbReference type="STRING" id="67801.A0A1B0B5N3"/>
<reference evidence="3" key="2">
    <citation type="submission" date="2020-05" db="UniProtKB">
        <authorList>
            <consortium name="EnsemblMetazoa"/>
        </authorList>
    </citation>
    <scope>IDENTIFICATION</scope>
    <source>
        <strain evidence="3">IAEA</strain>
    </source>
</reference>
<accession>A0A1B0B5N3</accession>
<reference evidence="4" key="1">
    <citation type="submission" date="2015-01" db="EMBL/GenBank/DDBJ databases">
        <authorList>
            <person name="Aksoy S."/>
            <person name="Warren W."/>
            <person name="Wilson R.K."/>
        </authorList>
    </citation>
    <scope>NUCLEOTIDE SEQUENCE [LARGE SCALE GENOMIC DNA]</scope>
    <source>
        <strain evidence="4">IAEA</strain>
    </source>
</reference>
<protein>
    <recommendedName>
        <fullName evidence="2">COG complex component COG2 C-terminal domain-containing protein</fullName>
    </recommendedName>
</protein>
<dbReference type="Pfam" id="PF12022">
    <property type="entry name" value="COG2_C"/>
    <property type="match status" value="1"/>
</dbReference>
<dbReference type="GO" id="GO:0016020">
    <property type="term" value="C:membrane"/>
    <property type="evidence" value="ECO:0007669"/>
    <property type="project" value="InterPro"/>
</dbReference>
<dbReference type="GO" id="GO:0015031">
    <property type="term" value="P:protein transport"/>
    <property type="evidence" value="ECO:0007669"/>
    <property type="project" value="InterPro"/>
</dbReference>
<dbReference type="GO" id="GO:0006891">
    <property type="term" value="P:intra-Golgi vesicle-mediated transport"/>
    <property type="evidence" value="ECO:0007669"/>
    <property type="project" value="TreeGrafter"/>
</dbReference>
<sequence>MTPTLPIITTAAAITIANQQSNPSNPEADFSGGCLNELKKKKEYARAKATTAAATSSAVSPSFLPNNNGKNATNLEKLNKVTLAAENSAASCDVPLNSEDYPRGQKLQVQLVLKNLPTQLQDQQQELNLLKETVEKSFNDIKETITKHSFTIEYVLVDTLINDYTDVVIDVLTSVQKTEESLRSLKNLKSGAGGSTIASAVSLSNSITSDDDKVRLQLRVDVLGWTGEISKLGFTTSDIEKLVDLNEKLNLSNFSIISLPIISFIL</sequence>
<evidence type="ECO:0000256" key="1">
    <source>
        <dbReference type="SAM" id="Coils"/>
    </source>
</evidence>
<dbReference type="VEuPathDB" id="VectorBase:GPPI019680"/>
<dbReference type="Proteomes" id="UP000092460">
    <property type="component" value="Unassembled WGS sequence"/>
</dbReference>
<evidence type="ECO:0000313" key="4">
    <source>
        <dbReference type="Proteomes" id="UP000092460"/>
    </source>
</evidence>
<dbReference type="PANTHER" id="PTHR12961">
    <property type="entry name" value="CONSERVED OLIGOMERIC GOLGI COMPLEX COMPONENT 2"/>
    <property type="match status" value="1"/>
</dbReference>
<organism evidence="3 4">
    <name type="scientific">Glossina palpalis gambiensis</name>
    <dbReference type="NCBI Taxonomy" id="67801"/>
    <lineage>
        <taxon>Eukaryota</taxon>
        <taxon>Metazoa</taxon>
        <taxon>Ecdysozoa</taxon>
        <taxon>Arthropoda</taxon>
        <taxon>Hexapoda</taxon>
        <taxon>Insecta</taxon>
        <taxon>Pterygota</taxon>
        <taxon>Neoptera</taxon>
        <taxon>Endopterygota</taxon>
        <taxon>Diptera</taxon>
        <taxon>Brachycera</taxon>
        <taxon>Muscomorpha</taxon>
        <taxon>Hippoboscoidea</taxon>
        <taxon>Glossinidae</taxon>
        <taxon>Glossina</taxon>
    </lineage>
</organism>
<dbReference type="EnsemblMetazoa" id="GPPI019680-RA">
    <property type="protein sequence ID" value="GPPI019680-PA"/>
    <property type="gene ID" value="GPPI019680"/>
</dbReference>
<name>A0A1B0B5N3_9MUSC</name>
<keyword evidence="4" id="KW-1185">Reference proteome</keyword>
<feature type="domain" description="COG complex component COG2 C-terminal" evidence="2">
    <location>
        <begin position="138"/>
        <end position="222"/>
    </location>
</feature>
<keyword evidence="1" id="KW-0175">Coiled coil</keyword>
<dbReference type="AlphaFoldDB" id="A0A1B0B5N3"/>
<dbReference type="EMBL" id="JXJN01008785">
    <property type="status" value="NOT_ANNOTATED_CDS"/>
    <property type="molecule type" value="Genomic_DNA"/>
</dbReference>
<dbReference type="PANTHER" id="PTHR12961:SF0">
    <property type="entry name" value="CONSERVED OLIGOMERIC GOLGI COMPLEX SUBUNIT 2"/>
    <property type="match status" value="1"/>
</dbReference>
<feature type="coiled-coil region" evidence="1">
    <location>
        <begin position="113"/>
        <end position="140"/>
    </location>
</feature>
<dbReference type="GO" id="GO:0007030">
    <property type="term" value="P:Golgi organization"/>
    <property type="evidence" value="ECO:0007669"/>
    <property type="project" value="InterPro"/>
</dbReference>
<dbReference type="InterPro" id="IPR009316">
    <property type="entry name" value="COG2"/>
</dbReference>
<proteinExistence type="predicted"/>
<evidence type="ECO:0000313" key="3">
    <source>
        <dbReference type="EnsemblMetazoa" id="GPPI019680-PA"/>
    </source>
</evidence>